<evidence type="ECO:0000313" key="3">
    <source>
        <dbReference type="EMBL" id="OQX51209.1"/>
    </source>
</evidence>
<name>A0A1W9NYP1_UNCC3</name>
<evidence type="ECO:0000259" key="1">
    <source>
        <dbReference type="Pfam" id="PF00534"/>
    </source>
</evidence>
<evidence type="ECO:0000313" key="4">
    <source>
        <dbReference type="Proteomes" id="UP000192520"/>
    </source>
</evidence>
<accession>A0A1W9NYP1</accession>
<dbReference type="Proteomes" id="UP000192520">
    <property type="component" value="Unassembled WGS sequence"/>
</dbReference>
<dbReference type="STRING" id="1968527.B5M47_01480"/>
<dbReference type="Gene3D" id="3.40.50.2000">
    <property type="entry name" value="Glycogen Phosphorylase B"/>
    <property type="match status" value="2"/>
</dbReference>
<evidence type="ECO:0008006" key="5">
    <source>
        <dbReference type="Google" id="ProtNLM"/>
    </source>
</evidence>
<comment type="caution">
    <text evidence="3">The sequence shown here is derived from an EMBL/GenBank/DDBJ whole genome shotgun (WGS) entry which is preliminary data.</text>
</comment>
<dbReference type="Pfam" id="PF13439">
    <property type="entry name" value="Glyco_transf_4"/>
    <property type="match status" value="1"/>
</dbReference>
<dbReference type="InterPro" id="IPR028098">
    <property type="entry name" value="Glyco_trans_4-like_N"/>
</dbReference>
<feature type="domain" description="Glycosyltransferase subfamily 4-like N-terminal" evidence="2">
    <location>
        <begin position="14"/>
        <end position="184"/>
    </location>
</feature>
<dbReference type="AlphaFoldDB" id="A0A1W9NYP1"/>
<sequence>MKVALVCPYRLSAPGGVQEHIRSLAGQLRGWGHEAIIIAPGRGRTRKTKEELFIGQAVKVPTQNKSWAFASFYFSPNFGSLRNFIEDYRFDLIHFHSPMTPFLSWQILQASNTVNVATFHSEWGVANSLLMNSLDFLVHPLIGKIKEKLSGVIAVSEVAKQSWREIFDGSLPQAVIPNGVNLRRFNTKVPMVRVFGGKPTILFVGRIEARKGLKYLLEAFKKVCLRIEKARLVIVGSGPLALISKLWVKKEGLDGKIFFAGRLPGEILPSYFRGADVFCSPATGGESFGIVLLEAMASGVPVVAFGNPGYREVLKNCPVQGVLVPNKDVDALAESLVKFLGSDELRRKTVKWGLGEVRKYDWPLIARKVFQFYQRVLG</sequence>
<evidence type="ECO:0000259" key="2">
    <source>
        <dbReference type="Pfam" id="PF13439"/>
    </source>
</evidence>
<organism evidence="3 4">
    <name type="scientific">candidate division CPR3 bacterium 4484_211</name>
    <dbReference type="NCBI Taxonomy" id="1968527"/>
    <lineage>
        <taxon>Bacteria</taxon>
        <taxon>Bacteria division CPR3</taxon>
    </lineage>
</organism>
<dbReference type="EMBL" id="MZGJ01000006">
    <property type="protein sequence ID" value="OQX51209.1"/>
    <property type="molecule type" value="Genomic_DNA"/>
</dbReference>
<protein>
    <recommendedName>
        <fullName evidence="5">Glycosyltransferase subfamily 4-like N-terminal domain-containing protein</fullName>
    </recommendedName>
</protein>
<reference evidence="4" key="1">
    <citation type="submission" date="2017-03" db="EMBL/GenBank/DDBJ databases">
        <title>Novel pathways for hydrocarbon cycling and metabolic interdependencies in hydrothermal sediment communities.</title>
        <authorList>
            <person name="Dombrowski N."/>
            <person name="Seitz K."/>
            <person name="Teske A."/>
            <person name="Baker B."/>
        </authorList>
    </citation>
    <scope>NUCLEOTIDE SEQUENCE [LARGE SCALE GENOMIC DNA]</scope>
</reference>
<dbReference type="InterPro" id="IPR001296">
    <property type="entry name" value="Glyco_trans_1"/>
</dbReference>
<dbReference type="SUPFAM" id="SSF53756">
    <property type="entry name" value="UDP-Glycosyltransferase/glycogen phosphorylase"/>
    <property type="match status" value="1"/>
</dbReference>
<dbReference type="PANTHER" id="PTHR45947">
    <property type="entry name" value="SULFOQUINOVOSYL TRANSFERASE SQD2"/>
    <property type="match status" value="1"/>
</dbReference>
<dbReference type="CDD" id="cd03801">
    <property type="entry name" value="GT4_PimA-like"/>
    <property type="match status" value="1"/>
</dbReference>
<proteinExistence type="predicted"/>
<gene>
    <name evidence="3" type="ORF">B5M47_01480</name>
</gene>
<dbReference type="InterPro" id="IPR050194">
    <property type="entry name" value="Glycosyltransferase_grp1"/>
</dbReference>
<dbReference type="Pfam" id="PF00534">
    <property type="entry name" value="Glycos_transf_1"/>
    <property type="match status" value="1"/>
</dbReference>
<dbReference type="GO" id="GO:0016757">
    <property type="term" value="F:glycosyltransferase activity"/>
    <property type="evidence" value="ECO:0007669"/>
    <property type="project" value="InterPro"/>
</dbReference>
<dbReference type="PANTHER" id="PTHR45947:SF3">
    <property type="entry name" value="SULFOQUINOVOSYL TRANSFERASE SQD2"/>
    <property type="match status" value="1"/>
</dbReference>
<feature type="domain" description="Glycosyl transferase family 1" evidence="1">
    <location>
        <begin position="196"/>
        <end position="350"/>
    </location>
</feature>